<name>A0AAD2GUC6_9AGAR</name>
<accession>A0AAD2GUC6</accession>
<dbReference type="EMBL" id="CAVNYO010000044">
    <property type="protein sequence ID" value="CAK5263751.1"/>
    <property type="molecule type" value="Genomic_DNA"/>
</dbReference>
<proteinExistence type="predicted"/>
<keyword evidence="2" id="KW-1185">Reference proteome</keyword>
<dbReference type="PANTHER" id="PTHR13379:SF0">
    <property type="entry name" value="UPF0415 PROTEIN C7ORF25"/>
    <property type="match status" value="1"/>
</dbReference>
<protein>
    <recommendedName>
        <fullName evidence="3">DUF1308 domain-containing protein</fullName>
    </recommendedName>
</protein>
<reference evidence="1" key="1">
    <citation type="submission" date="2023-11" db="EMBL/GenBank/DDBJ databases">
        <authorList>
            <person name="De Vega J J."/>
            <person name="De Vega J J."/>
        </authorList>
    </citation>
    <scope>NUCLEOTIDE SEQUENCE</scope>
</reference>
<sequence length="586" mass="64119">MAIIITRINLASNAGHADDISPLGGLSRPQFPGSHPELHLVLQNLRSIHASLSDFRPTTVRPPILDASTESLSTSDENDPDDQWLQQDSIPGLKQLRDSIKVDVDVLKKFLEDAKSAQQPPLSTNAPYLISVWNEVLCAPPILVSVLRLFSPKGPVNKKQKKKVPVKVDVVADNGRRWIRVNTIKNNRLMSEFREMDSYLTDSDDDDGPSLAPAEFDNSVLRMGRDLLAAAQANPIDTLGGAQAPRVTLRLTRLDPSDGGDPRISQTIDKLRDMGIDVALGDRSAEELAVKRTLPPTSIPAVDQQQLAPSVNVNLDLSVLIALVSDLTHTSLPASIEEAQRRYGLSSSIQNVALTTQIMQEMLQEMGQGGMFQELHSRVSPHVKFWTTVEARERFVRIVGKIGGQGEKRRAEYLFSAGTDEDIAQYWAGSRFPVGYIPLLPINIYDESEANSICTCTPAPFFRAMEKTCCGILTLGEAPGTDGAVDEYSNNGFLRNPASQRAAVTRVNGRLTAHTVKSMLLGSRRGWTTLTANKNSIKALMREVKAARLAGKLTDEDEGVHDSTAVIWIVDPRSLAEGARERAATV</sequence>
<evidence type="ECO:0000313" key="2">
    <source>
        <dbReference type="Proteomes" id="UP001295794"/>
    </source>
</evidence>
<dbReference type="AlphaFoldDB" id="A0AAD2GUC6"/>
<evidence type="ECO:0008006" key="3">
    <source>
        <dbReference type="Google" id="ProtNLM"/>
    </source>
</evidence>
<organism evidence="1 2">
    <name type="scientific">Mycena citricolor</name>
    <dbReference type="NCBI Taxonomy" id="2018698"/>
    <lineage>
        <taxon>Eukaryota</taxon>
        <taxon>Fungi</taxon>
        <taxon>Dikarya</taxon>
        <taxon>Basidiomycota</taxon>
        <taxon>Agaricomycotina</taxon>
        <taxon>Agaricomycetes</taxon>
        <taxon>Agaricomycetidae</taxon>
        <taxon>Agaricales</taxon>
        <taxon>Marasmiineae</taxon>
        <taxon>Mycenaceae</taxon>
        <taxon>Mycena</taxon>
    </lineage>
</organism>
<comment type="caution">
    <text evidence="1">The sequence shown here is derived from an EMBL/GenBank/DDBJ whole genome shotgun (WGS) entry which is preliminary data.</text>
</comment>
<dbReference type="PANTHER" id="PTHR13379">
    <property type="entry name" value="UNCHARACTERIZED DUF1308"/>
    <property type="match status" value="1"/>
</dbReference>
<gene>
    <name evidence="1" type="ORF">MYCIT1_LOCUS3364</name>
</gene>
<evidence type="ECO:0000313" key="1">
    <source>
        <dbReference type="EMBL" id="CAK5263751.1"/>
    </source>
</evidence>
<dbReference type="Proteomes" id="UP001295794">
    <property type="component" value="Unassembled WGS sequence"/>
</dbReference>